<name>A0A9W7W0W6_9PEZI</name>
<comment type="caution">
    <text evidence="2">The sequence shown here is derived from an EMBL/GenBank/DDBJ whole genome shotgun (WGS) entry which is preliminary data.</text>
</comment>
<dbReference type="SFLD" id="SFLDS00003">
    <property type="entry name" value="Haloacid_Dehalogenase"/>
    <property type="match status" value="1"/>
</dbReference>
<dbReference type="Pfam" id="PF00702">
    <property type="entry name" value="Hydrolase"/>
    <property type="match status" value="1"/>
</dbReference>
<evidence type="ECO:0000256" key="1">
    <source>
        <dbReference type="SAM" id="MobiDB-lite"/>
    </source>
</evidence>
<dbReference type="InterPro" id="IPR036412">
    <property type="entry name" value="HAD-like_sf"/>
</dbReference>
<dbReference type="SFLD" id="SFLDG01129">
    <property type="entry name" value="C1.5:_HAD__Beta-PGM__Phosphata"/>
    <property type="match status" value="1"/>
</dbReference>
<dbReference type="Gene3D" id="1.10.260.80">
    <property type="match status" value="1"/>
</dbReference>
<dbReference type="PANTHER" id="PTHR43885:SF1">
    <property type="entry name" value="SUPERFAMILY HYDROLASE, PUTATIVE (AFU_ORTHOLOGUE AFUA_4G13290)-RELATED"/>
    <property type="match status" value="1"/>
</dbReference>
<dbReference type="OrthoDB" id="426235at2759"/>
<feature type="compositionally biased region" description="Low complexity" evidence="1">
    <location>
        <begin position="41"/>
        <end position="55"/>
    </location>
</feature>
<dbReference type="Gene3D" id="3.40.50.1000">
    <property type="entry name" value="HAD superfamily/HAD-like"/>
    <property type="match status" value="1"/>
</dbReference>
<evidence type="ECO:0000313" key="2">
    <source>
        <dbReference type="EMBL" id="KAH9826208.1"/>
    </source>
</evidence>
<dbReference type="CDD" id="cd01427">
    <property type="entry name" value="HAD_like"/>
    <property type="match status" value="1"/>
</dbReference>
<organism evidence="2 3">
    <name type="scientific">Teratosphaeria destructans</name>
    <dbReference type="NCBI Taxonomy" id="418781"/>
    <lineage>
        <taxon>Eukaryota</taxon>
        <taxon>Fungi</taxon>
        <taxon>Dikarya</taxon>
        <taxon>Ascomycota</taxon>
        <taxon>Pezizomycotina</taxon>
        <taxon>Dothideomycetes</taxon>
        <taxon>Dothideomycetidae</taxon>
        <taxon>Mycosphaerellales</taxon>
        <taxon>Teratosphaeriaceae</taxon>
        <taxon>Teratosphaeria</taxon>
    </lineage>
</organism>
<protein>
    <submittedName>
        <fullName evidence="2">Hydrolase</fullName>
    </submittedName>
</protein>
<keyword evidence="2" id="KW-0378">Hydrolase</keyword>
<dbReference type="PANTHER" id="PTHR43885">
    <property type="entry name" value="HALOACID DEHALOGENASE-LIKE HYDROLASE"/>
    <property type="match status" value="1"/>
</dbReference>
<keyword evidence="3" id="KW-1185">Reference proteome</keyword>
<feature type="compositionally biased region" description="Pro residues" evidence="1">
    <location>
        <begin position="75"/>
        <end position="96"/>
    </location>
</feature>
<accession>A0A9W7W0W6</accession>
<dbReference type="EMBL" id="RIBY02002016">
    <property type="protein sequence ID" value="KAH9826208.1"/>
    <property type="molecule type" value="Genomic_DNA"/>
</dbReference>
<reference evidence="2 3" key="1">
    <citation type="journal article" date="2018" name="IMA Fungus">
        <title>IMA Genome-F 10: Nine draft genome sequences of Claviceps purpurea s.lat., including C. arundinis, C. humidiphila, and C. cf. spartinae, pseudomolecules for the pitch canker pathogen Fusarium circinatum, draft genome of Davidsoniella eucalypti, Grosmannia galeiformis, Quambalaria eucalypti, and Teratosphaeria destructans.</title>
        <authorList>
            <person name="Wingfield B.D."/>
            <person name="Liu M."/>
            <person name="Nguyen H.D."/>
            <person name="Lane F.A."/>
            <person name="Morgan S.W."/>
            <person name="De Vos L."/>
            <person name="Wilken P.M."/>
            <person name="Duong T.A."/>
            <person name="Aylward J."/>
            <person name="Coetzee M.P."/>
            <person name="Dadej K."/>
            <person name="De Beer Z.W."/>
            <person name="Findlay W."/>
            <person name="Havenga M."/>
            <person name="Kolarik M."/>
            <person name="Menzies J.G."/>
            <person name="Naidoo K."/>
            <person name="Pochopski O."/>
            <person name="Shoukouhi P."/>
            <person name="Santana Q.C."/>
            <person name="Seifert K.A."/>
            <person name="Soal N."/>
            <person name="Steenkamp E.T."/>
            <person name="Tatham C.T."/>
            <person name="van der Nest M.A."/>
            <person name="Wingfield M.J."/>
        </authorList>
    </citation>
    <scope>NUCLEOTIDE SEQUENCE [LARGE SCALE GENOMIC DNA]</scope>
    <source>
        <strain evidence="2">CMW44962</strain>
    </source>
</reference>
<reference evidence="2 3" key="2">
    <citation type="journal article" date="2021" name="Curr. Genet.">
        <title>Genetic response to nitrogen starvation in the aggressive Eucalyptus foliar pathogen Teratosphaeria destructans.</title>
        <authorList>
            <person name="Havenga M."/>
            <person name="Wingfield B.D."/>
            <person name="Wingfield M.J."/>
            <person name="Dreyer L.L."/>
            <person name="Roets F."/>
            <person name="Aylward J."/>
        </authorList>
    </citation>
    <scope>NUCLEOTIDE SEQUENCE [LARGE SCALE GENOMIC DNA]</scope>
    <source>
        <strain evidence="2">CMW44962</strain>
    </source>
</reference>
<dbReference type="InterPro" id="IPR023214">
    <property type="entry name" value="HAD_sf"/>
</dbReference>
<sequence>MLSDSLSNIDFNTIIIHICICRRQNEHHNGRCADPPPPPIRAAQGAAAATNTAASSDDAMHLKGIVFDMDGTLCIPPPPSPQPPSPSTDPHSPSPPPRRKGEPQNYMFGEMRAALAIPPDTDILDHVHRLAEPQQTEAFDTIQAIERTAMAQQVPQAGLVTLMEFLDRHGIRKAICTRNFDTPVNHLLEKNIPSHVDPFSPIVTREFRPPKPSPAGILHIAHAWGLTEAAAVPASPPEARRLPLIMVGDSVDDMAAGRDAGALTVLLRSRGKEALERDERTDVVVGRLDELIALLEEGLQAR</sequence>
<feature type="region of interest" description="Disordered" evidence="1">
    <location>
        <begin position="28"/>
        <end position="55"/>
    </location>
</feature>
<dbReference type="AlphaFoldDB" id="A0A9W7W0W6"/>
<dbReference type="SUPFAM" id="SSF56784">
    <property type="entry name" value="HAD-like"/>
    <property type="match status" value="1"/>
</dbReference>
<evidence type="ECO:0000313" key="3">
    <source>
        <dbReference type="Proteomes" id="UP001138500"/>
    </source>
</evidence>
<gene>
    <name evidence="2" type="ORF">Tdes44962_MAKER10065</name>
</gene>
<dbReference type="GO" id="GO:0016787">
    <property type="term" value="F:hydrolase activity"/>
    <property type="evidence" value="ECO:0007669"/>
    <property type="project" value="UniProtKB-KW"/>
</dbReference>
<proteinExistence type="predicted"/>
<dbReference type="Proteomes" id="UP001138500">
    <property type="component" value="Unassembled WGS sequence"/>
</dbReference>
<feature type="region of interest" description="Disordered" evidence="1">
    <location>
        <begin position="71"/>
        <end position="104"/>
    </location>
</feature>